<dbReference type="GO" id="GO:0003985">
    <property type="term" value="F:acetyl-CoA C-acetyltransferase activity"/>
    <property type="evidence" value="ECO:0007669"/>
    <property type="project" value="TreeGrafter"/>
</dbReference>
<comment type="similarity">
    <text evidence="2 6">Belongs to the thiolase-like superfamily. Thiolase family.</text>
</comment>
<evidence type="ECO:0000256" key="6">
    <source>
        <dbReference type="RuleBase" id="RU003557"/>
    </source>
</evidence>
<feature type="domain" description="Thiolase N-terminal" evidence="7">
    <location>
        <begin position="10"/>
        <end position="267"/>
    </location>
</feature>
<evidence type="ECO:0000256" key="4">
    <source>
        <dbReference type="ARBA" id="ARBA00023315"/>
    </source>
</evidence>
<gene>
    <name evidence="9" type="ORF">CAPTEDRAFT_174646</name>
</gene>
<feature type="active site" description="Proton acceptor" evidence="5">
    <location>
        <position position="355"/>
    </location>
</feature>
<dbReference type="InterPro" id="IPR016039">
    <property type="entry name" value="Thiolase-like"/>
</dbReference>
<dbReference type="EnsemblMetazoa" id="CapteT174646">
    <property type="protein sequence ID" value="CapteP174646"/>
    <property type="gene ID" value="CapteG174646"/>
</dbReference>
<evidence type="ECO:0000256" key="3">
    <source>
        <dbReference type="ARBA" id="ARBA00022679"/>
    </source>
</evidence>
<evidence type="ECO:0000259" key="8">
    <source>
        <dbReference type="Pfam" id="PF02803"/>
    </source>
</evidence>
<dbReference type="InterPro" id="IPR002155">
    <property type="entry name" value="Thiolase"/>
</dbReference>
<evidence type="ECO:0000313" key="11">
    <source>
        <dbReference type="Proteomes" id="UP000014760"/>
    </source>
</evidence>
<dbReference type="InterPro" id="IPR020613">
    <property type="entry name" value="Thiolase_CS"/>
</dbReference>
<keyword evidence="4 6" id="KW-0012">Acyltransferase</keyword>
<proteinExistence type="inferred from homology"/>
<keyword evidence="11" id="KW-1185">Reference proteome</keyword>
<sequence>MALARAVKDVYIVAAKRTPFGAYGGKLAKYSATDLQEIAAKSALEAGNINPEIVNGVIIGNVFHATKDGAYLSRHTGLRLGVPVGVPSLNVNRLCGSGFQSIVNASHEIMLGDNDVVLTGGAENMSLAPHAVRGIRFGVRLGTDVVMEDTLWQGLIDQGCKTPMGVTAENLAEKYNITREEADTFAIRSQQRWKAAHDAGLFKDEMAPITIKTKKGPVVMDSDEHPKPQTTVEQLMKLPPVFKKNGVVDAGNASGICDGAGCVIVASGAACEKHNLTPLARLAGYGIAGCEPTIMGIGPVPAIRAMMAKLDMKIENIDLVEVNEAFAPQYLACEKELGLDPERTNMNGGAIAIGHPVGASGSRITAHLVHELRRTKGKYAIGSACIGGGQGISLLLESV</sequence>
<dbReference type="Gene3D" id="3.40.47.10">
    <property type="match status" value="2"/>
</dbReference>
<dbReference type="NCBIfam" id="TIGR01930">
    <property type="entry name" value="AcCoA-C-Actrans"/>
    <property type="match status" value="1"/>
</dbReference>
<feature type="domain" description="Thiolase C-terminal" evidence="8">
    <location>
        <begin position="276"/>
        <end position="397"/>
    </location>
</feature>
<dbReference type="STRING" id="283909.R7UP90"/>
<dbReference type="OMA" id="RWCASSM"/>
<dbReference type="Pfam" id="PF02803">
    <property type="entry name" value="Thiolase_C"/>
    <property type="match status" value="1"/>
</dbReference>
<dbReference type="PROSITE" id="PS00737">
    <property type="entry name" value="THIOLASE_2"/>
    <property type="match status" value="1"/>
</dbReference>
<dbReference type="GO" id="GO:0006635">
    <property type="term" value="P:fatty acid beta-oxidation"/>
    <property type="evidence" value="ECO:0007669"/>
    <property type="project" value="TreeGrafter"/>
</dbReference>
<evidence type="ECO:0000256" key="1">
    <source>
        <dbReference type="ARBA" id="ARBA00005189"/>
    </source>
</evidence>
<evidence type="ECO:0000256" key="5">
    <source>
        <dbReference type="PIRSR" id="PIRSR000429-1"/>
    </source>
</evidence>
<accession>R7UP90</accession>
<reference evidence="10" key="3">
    <citation type="submission" date="2015-06" db="UniProtKB">
        <authorList>
            <consortium name="EnsemblMetazoa"/>
        </authorList>
    </citation>
    <scope>IDENTIFICATION</scope>
</reference>
<dbReference type="FunFam" id="3.40.47.10:FF:000010">
    <property type="entry name" value="Acetyl-CoA acetyltransferase (Thiolase)"/>
    <property type="match status" value="1"/>
</dbReference>
<evidence type="ECO:0000256" key="2">
    <source>
        <dbReference type="ARBA" id="ARBA00010982"/>
    </source>
</evidence>
<dbReference type="InterPro" id="IPR020616">
    <property type="entry name" value="Thiolase_N"/>
</dbReference>
<dbReference type="PROSITE" id="PS00099">
    <property type="entry name" value="THIOLASE_3"/>
    <property type="match status" value="1"/>
</dbReference>
<keyword evidence="3 6" id="KW-0808">Transferase</keyword>
<feature type="active site" description="Acyl-thioester intermediate" evidence="5">
    <location>
        <position position="95"/>
    </location>
</feature>
<dbReference type="Proteomes" id="UP000014760">
    <property type="component" value="Unassembled WGS sequence"/>
</dbReference>
<evidence type="ECO:0000259" key="7">
    <source>
        <dbReference type="Pfam" id="PF00108"/>
    </source>
</evidence>
<evidence type="ECO:0008006" key="12">
    <source>
        <dbReference type="Google" id="ProtNLM"/>
    </source>
</evidence>
<dbReference type="EMBL" id="KB301284">
    <property type="protein sequence ID" value="ELU05757.1"/>
    <property type="molecule type" value="Genomic_DNA"/>
</dbReference>
<dbReference type="CDD" id="cd00751">
    <property type="entry name" value="thiolase"/>
    <property type="match status" value="1"/>
</dbReference>
<feature type="active site" description="Proton acceptor" evidence="5">
    <location>
        <position position="385"/>
    </location>
</feature>
<dbReference type="SUPFAM" id="SSF53901">
    <property type="entry name" value="Thiolase-like"/>
    <property type="match status" value="2"/>
</dbReference>
<dbReference type="InterPro" id="IPR020617">
    <property type="entry name" value="Thiolase_C"/>
</dbReference>
<dbReference type="Pfam" id="PF00108">
    <property type="entry name" value="Thiolase_N"/>
    <property type="match status" value="1"/>
</dbReference>
<dbReference type="AlphaFoldDB" id="R7UP90"/>
<evidence type="ECO:0000313" key="9">
    <source>
        <dbReference type="EMBL" id="ELU05757.1"/>
    </source>
</evidence>
<dbReference type="PIRSF" id="PIRSF000429">
    <property type="entry name" value="Ac-CoA_Ac_transf"/>
    <property type="match status" value="1"/>
</dbReference>
<reference evidence="11" key="1">
    <citation type="submission" date="2012-12" db="EMBL/GenBank/DDBJ databases">
        <authorList>
            <person name="Hellsten U."/>
            <person name="Grimwood J."/>
            <person name="Chapman J.A."/>
            <person name="Shapiro H."/>
            <person name="Aerts A."/>
            <person name="Otillar R.P."/>
            <person name="Terry A.Y."/>
            <person name="Boore J.L."/>
            <person name="Simakov O."/>
            <person name="Marletaz F."/>
            <person name="Cho S.-J."/>
            <person name="Edsinger-Gonzales E."/>
            <person name="Havlak P."/>
            <person name="Kuo D.-H."/>
            <person name="Larsson T."/>
            <person name="Lv J."/>
            <person name="Arendt D."/>
            <person name="Savage R."/>
            <person name="Osoegawa K."/>
            <person name="de Jong P."/>
            <person name="Lindberg D.R."/>
            <person name="Seaver E.C."/>
            <person name="Weisblat D.A."/>
            <person name="Putnam N.H."/>
            <person name="Grigoriev I.V."/>
            <person name="Rokhsar D.S."/>
        </authorList>
    </citation>
    <scope>NUCLEOTIDE SEQUENCE</scope>
    <source>
        <strain evidence="11">I ESC-2004</strain>
    </source>
</reference>
<dbReference type="GO" id="GO:0005739">
    <property type="term" value="C:mitochondrion"/>
    <property type="evidence" value="ECO:0007669"/>
    <property type="project" value="TreeGrafter"/>
</dbReference>
<reference evidence="9 11" key="2">
    <citation type="journal article" date="2013" name="Nature">
        <title>Insights into bilaterian evolution from three spiralian genomes.</title>
        <authorList>
            <person name="Simakov O."/>
            <person name="Marletaz F."/>
            <person name="Cho S.J."/>
            <person name="Edsinger-Gonzales E."/>
            <person name="Havlak P."/>
            <person name="Hellsten U."/>
            <person name="Kuo D.H."/>
            <person name="Larsson T."/>
            <person name="Lv J."/>
            <person name="Arendt D."/>
            <person name="Savage R."/>
            <person name="Osoegawa K."/>
            <person name="de Jong P."/>
            <person name="Grimwood J."/>
            <person name="Chapman J.A."/>
            <person name="Shapiro H."/>
            <person name="Aerts A."/>
            <person name="Otillar R.P."/>
            <person name="Terry A.Y."/>
            <person name="Boore J.L."/>
            <person name="Grigoriev I.V."/>
            <person name="Lindberg D.R."/>
            <person name="Seaver E.C."/>
            <person name="Weisblat D.A."/>
            <person name="Putnam N.H."/>
            <person name="Rokhsar D.S."/>
        </authorList>
    </citation>
    <scope>NUCLEOTIDE SEQUENCE</scope>
    <source>
        <strain evidence="9 11">I ESC-2004</strain>
    </source>
</reference>
<organism evidence="9">
    <name type="scientific">Capitella teleta</name>
    <name type="common">Polychaete worm</name>
    <dbReference type="NCBI Taxonomy" id="283909"/>
    <lineage>
        <taxon>Eukaryota</taxon>
        <taxon>Metazoa</taxon>
        <taxon>Spiralia</taxon>
        <taxon>Lophotrochozoa</taxon>
        <taxon>Annelida</taxon>
        <taxon>Polychaeta</taxon>
        <taxon>Sedentaria</taxon>
        <taxon>Scolecida</taxon>
        <taxon>Capitellidae</taxon>
        <taxon>Capitella</taxon>
    </lineage>
</organism>
<comment type="pathway">
    <text evidence="1">Lipid metabolism.</text>
</comment>
<protein>
    <recommendedName>
        <fullName evidence="12">Thiolase N-terminal domain-containing protein</fullName>
    </recommendedName>
</protein>
<dbReference type="FunCoup" id="R7UP90">
    <property type="interactions" value="961"/>
</dbReference>
<evidence type="ECO:0000313" key="10">
    <source>
        <dbReference type="EnsemblMetazoa" id="CapteP174646"/>
    </source>
</evidence>
<dbReference type="OrthoDB" id="5404651at2759"/>
<dbReference type="PANTHER" id="PTHR18919">
    <property type="entry name" value="ACETYL-COA C-ACYLTRANSFERASE"/>
    <property type="match status" value="1"/>
</dbReference>
<dbReference type="InterPro" id="IPR020615">
    <property type="entry name" value="Thiolase_acyl_enz_int_AS"/>
</dbReference>
<dbReference type="EMBL" id="AMQN01007739">
    <property type="status" value="NOT_ANNOTATED_CDS"/>
    <property type="molecule type" value="Genomic_DNA"/>
</dbReference>
<dbReference type="InterPro" id="IPR020610">
    <property type="entry name" value="Thiolase_AS"/>
</dbReference>
<dbReference type="PANTHER" id="PTHR18919:SF107">
    <property type="entry name" value="ACETYL-COA ACETYLTRANSFERASE, CYTOSOLIC"/>
    <property type="match status" value="1"/>
</dbReference>
<name>R7UP90_CAPTE</name>
<dbReference type="PROSITE" id="PS00098">
    <property type="entry name" value="THIOLASE_1"/>
    <property type="match status" value="1"/>
</dbReference>
<dbReference type="HOGENOM" id="CLU_031026_0_0_1"/>